<feature type="domain" description="Cyclic nucleotide-binding" evidence="1">
    <location>
        <begin position="1"/>
        <end position="114"/>
    </location>
</feature>
<feature type="non-terminal residue" evidence="2">
    <location>
        <position position="1"/>
    </location>
</feature>
<protein>
    <submittedName>
        <fullName evidence="2">Cyclic nucleotide-binding domain protein</fullName>
    </submittedName>
</protein>
<evidence type="ECO:0000259" key="1">
    <source>
        <dbReference type="PROSITE" id="PS50042"/>
    </source>
</evidence>
<organism evidence="2">
    <name type="scientific">mine drainage metagenome</name>
    <dbReference type="NCBI Taxonomy" id="410659"/>
    <lineage>
        <taxon>unclassified sequences</taxon>
        <taxon>metagenomes</taxon>
        <taxon>ecological metagenomes</taxon>
    </lineage>
</organism>
<dbReference type="GO" id="GO:0005952">
    <property type="term" value="C:cAMP-dependent protein kinase complex"/>
    <property type="evidence" value="ECO:0007669"/>
    <property type="project" value="InterPro"/>
</dbReference>
<dbReference type="PRINTS" id="PR00103">
    <property type="entry name" value="CAMPKINASE"/>
</dbReference>
<dbReference type="PROSITE" id="PS50042">
    <property type="entry name" value="CNMP_BINDING_3"/>
    <property type="match status" value="1"/>
</dbReference>
<dbReference type="InterPro" id="IPR050503">
    <property type="entry name" value="cAMP-dep_PK_reg_su-like"/>
</dbReference>
<dbReference type="PROSITE" id="PS00888">
    <property type="entry name" value="CNMP_BINDING_1"/>
    <property type="match status" value="1"/>
</dbReference>
<reference evidence="2" key="1">
    <citation type="submission" date="2013-08" db="EMBL/GenBank/DDBJ databases">
        <authorList>
            <person name="Mendez C."/>
            <person name="Richter M."/>
            <person name="Ferrer M."/>
            <person name="Sanchez J."/>
        </authorList>
    </citation>
    <scope>NUCLEOTIDE SEQUENCE</scope>
</reference>
<dbReference type="CDD" id="cd00038">
    <property type="entry name" value="CAP_ED"/>
    <property type="match status" value="1"/>
</dbReference>
<dbReference type="AlphaFoldDB" id="T0ZJ19"/>
<dbReference type="PANTHER" id="PTHR11635">
    <property type="entry name" value="CAMP-DEPENDENT PROTEIN KINASE REGULATORY CHAIN"/>
    <property type="match status" value="1"/>
</dbReference>
<sequence length="128" mass="13663">SECSRAELRNIAKMSKPLTVQAGATVCSEGEVGQTFYFVLGGRASVIHHGRKVAELLAGSYFGELALLDRLPRSATVKAVTDLELLAVGQKEFNKLLRDSPTLTRKLLVATASRLRSADAKALGAAVH</sequence>
<evidence type="ECO:0000313" key="2">
    <source>
        <dbReference type="EMBL" id="EQD44643.1"/>
    </source>
</evidence>
<dbReference type="InterPro" id="IPR018488">
    <property type="entry name" value="cNMP-bd_CS"/>
</dbReference>
<dbReference type="Gene3D" id="2.60.120.10">
    <property type="entry name" value="Jelly Rolls"/>
    <property type="match status" value="1"/>
</dbReference>
<dbReference type="InterPro" id="IPR000595">
    <property type="entry name" value="cNMP-bd_dom"/>
</dbReference>
<name>T0ZJ19_9ZZZZ</name>
<dbReference type="GO" id="GO:0005829">
    <property type="term" value="C:cytosol"/>
    <property type="evidence" value="ECO:0007669"/>
    <property type="project" value="TreeGrafter"/>
</dbReference>
<dbReference type="InterPro" id="IPR014710">
    <property type="entry name" value="RmlC-like_jellyroll"/>
</dbReference>
<dbReference type="SMART" id="SM00100">
    <property type="entry name" value="cNMP"/>
    <property type="match status" value="1"/>
</dbReference>
<reference evidence="2" key="2">
    <citation type="journal article" date="2014" name="ISME J.">
        <title>Microbial stratification in low pH oxic and suboxic macroscopic growths along an acid mine drainage.</title>
        <authorList>
            <person name="Mendez-Garcia C."/>
            <person name="Mesa V."/>
            <person name="Sprenger R.R."/>
            <person name="Richter M."/>
            <person name="Diez M.S."/>
            <person name="Solano J."/>
            <person name="Bargiela R."/>
            <person name="Golyshina O.V."/>
            <person name="Manteca A."/>
            <person name="Ramos J.L."/>
            <person name="Gallego J.R."/>
            <person name="Llorente I."/>
            <person name="Martins Dos Santos V.A."/>
            <person name="Jensen O.N."/>
            <person name="Pelaez A.I."/>
            <person name="Sanchez J."/>
            <person name="Ferrer M."/>
        </authorList>
    </citation>
    <scope>NUCLEOTIDE SEQUENCE</scope>
</reference>
<dbReference type="Pfam" id="PF00027">
    <property type="entry name" value="cNMP_binding"/>
    <property type="match status" value="1"/>
</dbReference>
<gene>
    <name evidence="2" type="ORF">B1B_13442</name>
</gene>
<dbReference type="SUPFAM" id="SSF51206">
    <property type="entry name" value="cAMP-binding domain-like"/>
    <property type="match status" value="1"/>
</dbReference>
<dbReference type="PROSITE" id="PS00889">
    <property type="entry name" value="CNMP_BINDING_2"/>
    <property type="match status" value="1"/>
</dbReference>
<accession>T0ZJ19</accession>
<comment type="caution">
    <text evidence="2">The sequence shown here is derived from an EMBL/GenBank/DDBJ whole genome shotgun (WGS) entry which is preliminary data.</text>
</comment>
<dbReference type="InterPro" id="IPR018490">
    <property type="entry name" value="cNMP-bd_dom_sf"/>
</dbReference>
<dbReference type="PANTHER" id="PTHR11635:SF152">
    <property type="entry name" value="CAMP-DEPENDENT PROTEIN KINASE TYPE I REGULATORY SUBUNIT-RELATED"/>
    <property type="match status" value="1"/>
</dbReference>
<proteinExistence type="predicted"/>
<dbReference type="EMBL" id="AUZY01008853">
    <property type="protein sequence ID" value="EQD44643.1"/>
    <property type="molecule type" value="Genomic_DNA"/>
</dbReference>